<evidence type="ECO:0000313" key="3">
    <source>
        <dbReference type="Proteomes" id="UP001212326"/>
    </source>
</evidence>
<proteinExistence type="predicted"/>
<dbReference type="EMBL" id="CP115300">
    <property type="protein sequence ID" value="WBO63479.1"/>
    <property type="molecule type" value="Genomic_DNA"/>
</dbReference>
<keyword evidence="3" id="KW-1185">Reference proteome</keyword>
<name>A0ABY7P0D1_9ACTN</name>
<accession>A0ABY7P0D1</accession>
<evidence type="ECO:0000313" key="2">
    <source>
        <dbReference type="EMBL" id="WBO63479.1"/>
    </source>
</evidence>
<protein>
    <recommendedName>
        <fullName evidence="4">AG2 protein</fullName>
    </recommendedName>
</protein>
<sequence>MDFSALFHANFKLFDDAVTDWSTLIKHLEELKRDAEDGLHQAANKADWAGVNAQVSKQFIGKAAGEFGDAHTQATTIHNILRDTRDELKSYHAQLTEAVSRGQQKGMTVTNGGQGSFTVTSSTRPDWASDPSGNTSAVSQKDVDDLRNEIQGILSKATESDNSAKTVLTAIADQSRLGFSDAAYKDRDAAADAVKQADELAKLAKKDPDDLSLADFDRLNAGLKKYHDDPLFSERFATDLGPEKTLSFWANVSDPAVTPDLTRERRKQLGELQQNLGLTLATASQSDTGAMTEWKRHMIDIGDQPVHGKRGNILGFQVMSNLMRAGDYDDDFMKQYGKSLMETERKFTGDGKHAAWQRLGFDPYLNHMPGDSGWDPMSGYLKGLSNNPDAATDFFNDDFIPKDGDHKQAVSNFKYLFEDRHWPHESNSDLSRGESNDGRDNLAAALEAATTGHPAGELPTDDTPAHNPGQAKLFESIVSSISDDNERLTDHSYMSDSIGQIASEYLPDIDRATTDVHPPTDKADEDDQAAWDRIQKLYPVQGTPAELDHREISRFLFAVGQDPNGYAAVEVGQKNYMGKLLEYHLNPDLPEGQRPNHDLELTVREIARHSGQVSGTLAMGRNEAVAGPADLKDKDFDHSVAQWKNFLSGTVGTGVGVGTSFIASPAVGAGVGGAAGTATSMMLEELFKDAEGSAKDDAGGKMGENWQNGNENNIKYTRKAAFDAAKAYHLANHGDVATWAEESSSQGFQEGGGYMERVGPELVTDI</sequence>
<dbReference type="RefSeq" id="WP_270081336.1">
    <property type="nucleotide sequence ID" value="NZ_CP115300.1"/>
</dbReference>
<organism evidence="2 3">
    <name type="scientific">Streptomyces camelliae</name>
    <dbReference type="NCBI Taxonomy" id="3004093"/>
    <lineage>
        <taxon>Bacteria</taxon>
        <taxon>Bacillati</taxon>
        <taxon>Actinomycetota</taxon>
        <taxon>Actinomycetes</taxon>
        <taxon>Kitasatosporales</taxon>
        <taxon>Streptomycetaceae</taxon>
        <taxon>Streptomyces</taxon>
    </lineage>
</organism>
<evidence type="ECO:0008006" key="4">
    <source>
        <dbReference type="Google" id="ProtNLM"/>
    </source>
</evidence>
<feature type="region of interest" description="Disordered" evidence="1">
    <location>
        <begin position="99"/>
        <end position="142"/>
    </location>
</feature>
<gene>
    <name evidence="2" type="ORF">O1G22_11900</name>
</gene>
<evidence type="ECO:0000256" key="1">
    <source>
        <dbReference type="SAM" id="MobiDB-lite"/>
    </source>
</evidence>
<reference evidence="2 3" key="1">
    <citation type="submission" date="2022-12" db="EMBL/GenBank/DDBJ databases">
        <authorList>
            <person name="Mo P."/>
        </authorList>
    </citation>
    <scope>NUCLEOTIDE SEQUENCE [LARGE SCALE GENOMIC DNA]</scope>
    <source>
        <strain evidence="2 3">HUAS 2-6</strain>
    </source>
</reference>
<feature type="compositionally biased region" description="Polar residues" evidence="1">
    <location>
        <begin position="101"/>
        <end position="124"/>
    </location>
</feature>
<dbReference type="Proteomes" id="UP001212326">
    <property type="component" value="Chromosome"/>
</dbReference>